<keyword evidence="1" id="KW-0472">Membrane</keyword>
<feature type="transmembrane region" description="Helical" evidence="1">
    <location>
        <begin position="474"/>
        <end position="493"/>
    </location>
</feature>
<sequence length="555" mass="61061">MRLALLGTFSINSINAIALSDDGRYIGVAADDGAYVLNLDGDIVAKYYSYNTISDVSYCCGKFSFVAYDYVYVYDLVSKKWEKIKIDPDYGKYIVATNNGFVVGKDGVAFYKWDGTQMWSTNYDLLSKPVIYDNYILIPEDYSYYDYYLRVVKLSDGGTIASPLDFGYSFKMAICGNYLAVLEYYKLILYNITDVKNPRELWYDTGFSDASSVAFTDHCEYVLVSDGDDVYFYNVTNGKKVYNMTISGLKRVSWKQSIMVADLGNELSIYYPLPEIELTDKTQTLTWTAIQSNTLYSFTGTCFAYGMAATIIGFGNTITFSGYKTIIVSNGNSYTYSSITTITQGGSVTTTIDVGKVVLGKTITKNLTVVLSFSPATALNFVPKIVCTNVTATSYSGSLSSLNTVITETLTISFPHYTSSTVTYYVTTTTEIGGVILPTTVTASSVTYFSTISTTTTTILITKPTTSFSIIQTLGNGIISTILLSAYPVNFMMIKPIIILLTNNAAKYTATLLFTGTYLAQTINDVTPTTSVVNTVPVPLILSLIGFLLRKRSRG</sequence>
<feature type="transmembrane region" description="Helical" evidence="1">
    <location>
        <begin position="529"/>
        <end position="549"/>
    </location>
</feature>
<keyword evidence="3" id="KW-1185">Reference proteome</keyword>
<proteinExistence type="predicted"/>
<dbReference type="Proteomes" id="UP001063698">
    <property type="component" value="Chromosome"/>
</dbReference>
<gene>
    <name evidence="2" type="ORF">IPA_01190</name>
</gene>
<dbReference type="EMBL" id="CP006868">
    <property type="protein sequence ID" value="UXD22052.1"/>
    <property type="molecule type" value="Genomic_DNA"/>
</dbReference>
<evidence type="ECO:0000313" key="2">
    <source>
        <dbReference type="EMBL" id="UXD22052.1"/>
    </source>
</evidence>
<protein>
    <submittedName>
        <fullName evidence="2">Uncharacterized protein</fullName>
    </submittedName>
</protein>
<keyword evidence="1" id="KW-0812">Transmembrane</keyword>
<evidence type="ECO:0000256" key="1">
    <source>
        <dbReference type="SAM" id="Phobius"/>
    </source>
</evidence>
<accession>A0A977PKI5</accession>
<feature type="transmembrane region" description="Helical" evidence="1">
    <location>
        <begin position="505"/>
        <end position="523"/>
    </location>
</feature>
<dbReference type="AlphaFoldDB" id="A0A977PKI5"/>
<keyword evidence="1" id="KW-1133">Transmembrane helix</keyword>
<evidence type="ECO:0000313" key="3">
    <source>
        <dbReference type="Proteomes" id="UP001063698"/>
    </source>
</evidence>
<dbReference type="KEGG" id="ipc:IPA_01190"/>
<name>A0A977PKI5_9CREN</name>
<organism evidence="2 3">
    <name type="scientific">Ignicoccus pacificus DSM 13166</name>
    <dbReference type="NCBI Taxonomy" id="940294"/>
    <lineage>
        <taxon>Archaea</taxon>
        <taxon>Thermoproteota</taxon>
        <taxon>Thermoprotei</taxon>
        <taxon>Desulfurococcales</taxon>
        <taxon>Desulfurococcaceae</taxon>
        <taxon>Ignicoccus</taxon>
    </lineage>
</organism>
<reference evidence="2" key="1">
    <citation type="submission" date="2013-11" db="EMBL/GenBank/DDBJ databases">
        <title>Comparative genomics of Ignicoccus.</title>
        <authorList>
            <person name="Podar M."/>
        </authorList>
    </citation>
    <scope>NUCLEOTIDE SEQUENCE</scope>
    <source>
        <strain evidence="2">DSM 13166</strain>
    </source>
</reference>
<dbReference type="SUPFAM" id="SSF69322">
    <property type="entry name" value="Tricorn protease domain 2"/>
    <property type="match status" value="1"/>
</dbReference>